<reference evidence="3" key="1">
    <citation type="submission" date="2016-09" db="EMBL/GenBank/DDBJ databases">
        <authorList>
            <person name="Varghese N."/>
            <person name="Submissions S."/>
        </authorList>
    </citation>
    <scope>NUCLEOTIDE SEQUENCE [LARGE SCALE GENOMIC DNA]</scope>
    <source>
        <strain evidence="3">ANC 3699</strain>
    </source>
</reference>
<dbReference type="OrthoDB" id="6706661at2"/>
<dbReference type="Proteomes" id="UP000242317">
    <property type="component" value="Unassembled WGS sequence"/>
</dbReference>
<protein>
    <submittedName>
        <fullName evidence="2">Uncharacterized protein</fullName>
    </submittedName>
</protein>
<dbReference type="EMBL" id="FMYK01000002">
    <property type="protein sequence ID" value="SDB93858.1"/>
    <property type="molecule type" value="Genomic_DNA"/>
</dbReference>
<evidence type="ECO:0000313" key="3">
    <source>
        <dbReference type="Proteomes" id="UP000242317"/>
    </source>
</evidence>
<gene>
    <name evidence="2" type="ORF">SAMN05421749_102279</name>
</gene>
<dbReference type="AlphaFoldDB" id="A0A1G6HID2"/>
<evidence type="ECO:0000313" key="2">
    <source>
        <dbReference type="EMBL" id="SDB93858.1"/>
    </source>
</evidence>
<proteinExistence type="predicted"/>
<accession>A0A1G6HID2</accession>
<name>A0A1G6HID2_9GAMM</name>
<keyword evidence="1" id="KW-0732">Signal</keyword>
<feature type="chain" id="PRO_5017449988" evidence="1">
    <location>
        <begin position="21"/>
        <end position="215"/>
    </location>
</feature>
<evidence type="ECO:0000256" key="1">
    <source>
        <dbReference type="SAM" id="SignalP"/>
    </source>
</evidence>
<organism evidence="2 3">
    <name type="scientific">Acinetobacter marinus</name>
    <dbReference type="NCBI Taxonomy" id="281375"/>
    <lineage>
        <taxon>Bacteria</taxon>
        <taxon>Pseudomonadati</taxon>
        <taxon>Pseudomonadota</taxon>
        <taxon>Gammaproteobacteria</taxon>
        <taxon>Moraxellales</taxon>
        <taxon>Moraxellaceae</taxon>
        <taxon>Acinetobacter</taxon>
    </lineage>
</organism>
<feature type="signal peptide" evidence="1">
    <location>
        <begin position="1"/>
        <end position="20"/>
    </location>
</feature>
<sequence>MKKFSMVLCLTCASASMTHASHHNTADLIQTLIDQQATNHAVRNPVPQNPNNVALGLPPIAGQSVSVLKPFKGDFRILGYKTYQDDEQAKFSPVDFAVSWGMFANPKIASQIHVTQYDRFLKWAIPSLPVPAKEAMQMVSNIHIIPANPEIAQQIKQVKRGDLVRMKGNLVEIKADDLVWRSSLRPDDVGEGACEVFQVESIQWIEQNQGASNRS</sequence>
<keyword evidence="3" id="KW-1185">Reference proteome</keyword>